<reference evidence="9 10" key="1">
    <citation type="submission" date="2020-08" db="EMBL/GenBank/DDBJ databases">
        <title>A Genomic Blueprint of the Chicken Gut Microbiome.</title>
        <authorList>
            <person name="Gilroy R."/>
            <person name="Ravi A."/>
            <person name="Getino M."/>
            <person name="Pursley I."/>
            <person name="Horton D.L."/>
            <person name="Alikhan N.-F."/>
            <person name="Baker D."/>
            <person name="Gharbi K."/>
            <person name="Hall N."/>
            <person name="Watson M."/>
            <person name="Adriaenssens E.M."/>
            <person name="Foster-Nyarko E."/>
            <person name="Jarju S."/>
            <person name="Secka A."/>
            <person name="Antonio M."/>
            <person name="Oren A."/>
            <person name="Chaudhuri R."/>
            <person name="La Ragione R.M."/>
            <person name="Hildebrand F."/>
            <person name="Pallen M.J."/>
        </authorList>
    </citation>
    <scope>NUCLEOTIDE SEQUENCE [LARGE SCALE GENOMIC DNA]</scope>
    <source>
        <strain evidence="9 10">Sa1CVN1</strain>
    </source>
</reference>
<evidence type="ECO:0000256" key="5">
    <source>
        <dbReference type="ARBA" id="ARBA00022692"/>
    </source>
</evidence>
<comment type="caution">
    <text evidence="9">The sequence shown here is derived from an EMBL/GenBank/DDBJ whole genome shotgun (WGS) entry which is preliminary data.</text>
</comment>
<evidence type="ECO:0000256" key="3">
    <source>
        <dbReference type="ARBA" id="ARBA00022448"/>
    </source>
</evidence>
<dbReference type="NCBIfam" id="TIGR00383">
    <property type="entry name" value="corA"/>
    <property type="match status" value="1"/>
</dbReference>
<keyword evidence="4 8" id="KW-1003">Cell membrane</keyword>
<dbReference type="PANTHER" id="PTHR46494">
    <property type="entry name" value="CORA FAMILY METAL ION TRANSPORTER (EUROFUNG)"/>
    <property type="match status" value="1"/>
</dbReference>
<keyword evidence="8" id="KW-0406">Ion transport</keyword>
<name>A0ABR8Y4R9_9BACT</name>
<sequence>MAKNNLLTEELNYIGGSKTPTHLHLCTYGPAGAENHDGDTIEDILPYFKAGSMHWIQIHGLKDTEEIQKVCRHFGIGFLTEQDILNSLHLTKIEAHEDYNVVILKLLSATGEDEYLPQQLCLVQGEDYLLTFTENDTDFFDEIYTAIENDVLKIRTRSSDFLLSVILNSVMTSFMSIISDMEDKLEDLEERLLTPGVMDPTIGDLHVFRRNYRLIKKCIFPLKEQIAKLLHPEDTRLLHKASRPFFNDVNDHLQFVLQTLEGCRDLLGALVDMILSSNDRHMNNIMRQLTVVSTIFIPLTFLAGIWGMNFRVMPELDWKYGYLYAWGLMLLIAIGVCVYFKRKKWY</sequence>
<organism evidence="9 10">
    <name type="scientific">Phocaeicola intestinalis</name>
    <dbReference type="NCBI Taxonomy" id="2762212"/>
    <lineage>
        <taxon>Bacteria</taxon>
        <taxon>Pseudomonadati</taxon>
        <taxon>Bacteroidota</taxon>
        <taxon>Bacteroidia</taxon>
        <taxon>Bacteroidales</taxon>
        <taxon>Bacteroidaceae</taxon>
        <taxon>Phocaeicola</taxon>
    </lineage>
</organism>
<evidence type="ECO:0000256" key="8">
    <source>
        <dbReference type="RuleBase" id="RU362010"/>
    </source>
</evidence>
<dbReference type="InterPro" id="IPR045863">
    <property type="entry name" value="CorA_TM1_TM2"/>
</dbReference>
<evidence type="ECO:0000256" key="6">
    <source>
        <dbReference type="ARBA" id="ARBA00022989"/>
    </source>
</evidence>
<comment type="function">
    <text evidence="8">Mediates influx of magnesium ions.</text>
</comment>
<dbReference type="Gene3D" id="1.20.58.340">
    <property type="entry name" value="Magnesium transport protein CorA, transmembrane region"/>
    <property type="match status" value="2"/>
</dbReference>
<evidence type="ECO:0000313" key="9">
    <source>
        <dbReference type="EMBL" id="MBD8039202.1"/>
    </source>
</evidence>
<evidence type="ECO:0000256" key="4">
    <source>
        <dbReference type="ARBA" id="ARBA00022475"/>
    </source>
</evidence>
<dbReference type="Pfam" id="PF01544">
    <property type="entry name" value="CorA"/>
    <property type="match status" value="1"/>
</dbReference>
<dbReference type="PANTHER" id="PTHR46494:SF1">
    <property type="entry name" value="CORA FAMILY METAL ION TRANSPORTER (EUROFUNG)"/>
    <property type="match status" value="1"/>
</dbReference>
<comment type="subcellular location">
    <subcellularLocation>
        <location evidence="1">Cell membrane</location>
        <topology evidence="1">Multi-pass membrane protein</topology>
    </subcellularLocation>
    <subcellularLocation>
        <location evidence="8">Membrane</location>
        <topology evidence="8">Multi-pass membrane protein</topology>
    </subcellularLocation>
</comment>
<dbReference type="Proteomes" id="UP000620874">
    <property type="component" value="Unassembled WGS sequence"/>
</dbReference>
<comment type="similarity">
    <text evidence="2 8">Belongs to the CorA metal ion transporter (MIT) (TC 1.A.35) family.</text>
</comment>
<keyword evidence="7 8" id="KW-0472">Membrane</keyword>
<evidence type="ECO:0000256" key="7">
    <source>
        <dbReference type="ARBA" id="ARBA00023136"/>
    </source>
</evidence>
<keyword evidence="3 8" id="KW-0813">Transport</keyword>
<dbReference type="InterPro" id="IPR002523">
    <property type="entry name" value="MgTranspt_CorA/ZnTranspt_ZntB"/>
</dbReference>
<keyword evidence="10" id="KW-1185">Reference proteome</keyword>
<dbReference type="InterPro" id="IPR045861">
    <property type="entry name" value="CorA_cytoplasmic_dom"/>
</dbReference>
<evidence type="ECO:0000313" key="10">
    <source>
        <dbReference type="Proteomes" id="UP000620874"/>
    </source>
</evidence>
<dbReference type="Gene3D" id="3.30.460.20">
    <property type="entry name" value="CorA soluble domain-like"/>
    <property type="match status" value="1"/>
</dbReference>
<dbReference type="InterPro" id="IPR004488">
    <property type="entry name" value="Mg/Co-transport_prot_CorA"/>
</dbReference>
<keyword evidence="6 8" id="KW-1133">Transmembrane helix</keyword>
<dbReference type="SUPFAM" id="SSF143865">
    <property type="entry name" value="CorA soluble domain-like"/>
    <property type="match status" value="1"/>
</dbReference>
<dbReference type="RefSeq" id="WP_013617428.1">
    <property type="nucleotide sequence ID" value="NZ_JACSPP010000003.1"/>
</dbReference>
<evidence type="ECO:0000256" key="1">
    <source>
        <dbReference type="ARBA" id="ARBA00004651"/>
    </source>
</evidence>
<feature type="transmembrane region" description="Helical" evidence="8">
    <location>
        <begin position="289"/>
        <end position="308"/>
    </location>
</feature>
<gene>
    <name evidence="8 9" type="primary">corA</name>
    <name evidence="9" type="ORF">H9625_01830</name>
</gene>
<evidence type="ECO:0000256" key="2">
    <source>
        <dbReference type="ARBA" id="ARBA00009765"/>
    </source>
</evidence>
<feature type="transmembrane region" description="Helical" evidence="8">
    <location>
        <begin position="320"/>
        <end position="340"/>
    </location>
</feature>
<dbReference type="SUPFAM" id="SSF144083">
    <property type="entry name" value="Magnesium transport protein CorA, transmembrane region"/>
    <property type="match status" value="1"/>
</dbReference>
<keyword evidence="8" id="KW-0460">Magnesium</keyword>
<accession>A0ABR8Y4R9</accession>
<proteinExistence type="inferred from homology"/>
<keyword evidence="5 8" id="KW-0812">Transmembrane</keyword>
<dbReference type="CDD" id="cd12828">
    <property type="entry name" value="TmCorA-like_1"/>
    <property type="match status" value="1"/>
</dbReference>
<dbReference type="EMBL" id="JACSPP010000003">
    <property type="protein sequence ID" value="MBD8039202.1"/>
    <property type="molecule type" value="Genomic_DNA"/>
</dbReference>
<protein>
    <recommendedName>
        <fullName evidence="8">Magnesium transport protein CorA</fullName>
    </recommendedName>
</protein>